<gene>
    <name evidence="3" type="ORF">HMPREF9336_00887</name>
</gene>
<dbReference type="EMBL" id="ACZI02000003">
    <property type="protein sequence ID" value="EFV14275.2"/>
    <property type="molecule type" value="Genomic_DNA"/>
</dbReference>
<evidence type="ECO:0000313" key="4">
    <source>
        <dbReference type="Proteomes" id="UP000004816"/>
    </source>
</evidence>
<feature type="signal peptide" evidence="2">
    <location>
        <begin position="1"/>
        <end position="25"/>
    </location>
</feature>
<reference evidence="3 4" key="1">
    <citation type="journal article" date="2011" name="Stand. Genomic Sci.">
        <title>High quality draft genome sequence of Segniliparus rugosus CDC 945(T)= (ATCC BAA-974(T)).</title>
        <authorList>
            <person name="Earl A.M."/>
            <person name="Desjardins C.A."/>
            <person name="Fitzgerald M.G."/>
            <person name="Arachchi H.M."/>
            <person name="Zeng Q."/>
            <person name="Mehta T."/>
            <person name="Griggs A."/>
            <person name="Birren B.W."/>
            <person name="Toney N.C."/>
            <person name="Carr J."/>
            <person name="Posey J."/>
            <person name="Butler W.R."/>
        </authorList>
    </citation>
    <scope>NUCLEOTIDE SEQUENCE [LARGE SCALE GENOMIC DNA]</scope>
    <source>
        <strain evidence="4">ATCC BAA-974 / DSM 45345 / CCUG 50838 / CIP 108380 / JCM 13579 / CDC 945</strain>
    </source>
</reference>
<dbReference type="Proteomes" id="UP000004816">
    <property type="component" value="Unassembled WGS sequence"/>
</dbReference>
<feature type="compositionally biased region" description="Polar residues" evidence="1">
    <location>
        <begin position="82"/>
        <end position="95"/>
    </location>
</feature>
<evidence type="ECO:0000256" key="2">
    <source>
        <dbReference type="SAM" id="SignalP"/>
    </source>
</evidence>
<protein>
    <submittedName>
        <fullName evidence="3">Uncharacterized protein</fullName>
    </submittedName>
</protein>
<keyword evidence="2" id="KW-0732">Signal</keyword>
<feature type="region of interest" description="Disordered" evidence="1">
    <location>
        <begin position="54"/>
        <end position="95"/>
    </location>
</feature>
<evidence type="ECO:0000313" key="3">
    <source>
        <dbReference type="EMBL" id="EFV14275.2"/>
    </source>
</evidence>
<dbReference type="AlphaFoldDB" id="E5XN17"/>
<feature type="chain" id="PRO_5003202583" evidence="2">
    <location>
        <begin position="26"/>
        <end position="95"/>
    </location>
</feature>
<dbReference type="HOGENOM" id="CLU_2371173_0_0_11"/>
<evidence type="ECO:0000256" key="1">
    <source>
        <dbReference type="SAM" id="MobiDB-lite"/>
    </source>
</evidence>
<name>E5XN17_SEGRC</name>
<sequence>MKTTVIAALCLFAGALGSQAPSAEAAPTAHTKPGPGNGRTLYTVTCHYVQRTASGGTRSGVSSSSALNAAEAMSAARRGVPSNAQVTGCQTSIQH</sequence>
<accession>E5XN17</accession>
<proteinExistence type="predicted"/>
<comment type="caution">
    <text evidence="3">The sequence shown here is derived from an EMBL/GenBank/DDBJ whole genome shotgun (WGS) entry which is preliminary data.</text>
</comment>
<feature type="compositionally biased region" description="Low complexity" evidence="1">
    <location>
        <begin position="54"/>
        <end position="76"/>
    </location>
</feature>
<organism evidence="3 4">
    <name type="scientific">Segniliparus rugosus (strain ATCC BAA-974 / DSM 45345 / CCUG 50838 / CIP 108380 / JCM 13579 / CDC 945)</name>
    <dbReference type="NCBI Taxonomy" id="679197"/>
    <lineage>
        <taxon>Bacteria</taxon>
        <taxon>Bacillati</taxon>
        <taxon>Actinomycetota</taxon>
        <taxon>Actinomycetes</taxon>
        <taxon>Mycobacteriales</taxon>
        <taxon>Segniliparaceae</taxon>
        <taxon>Segniliparus</taxon>
    </lineage>
</organism>
<keyword evidence="4" id="KW-1185">Reference proteome</keyword>
<dbReference type="RefSeq" id="WP_021030743.1">
    <property type="nucleotide sequence ID" value="NZ_KI391954.1"/>
</dbReference>
<feature type="region of interest" description="Disordered" evidence="1">
    <location>
        <begin position="19"/>
        <end position="38"/>
    </location>
</feature>